<evidence type="ECO:0000256" key="1">
    <source>
        <dbReference type="ARBA" id="ARBA00000085"/>
    </source>
</evidence>
<dbReference type="SMART" id="SM00073">
    <property type="entry name" value="HPT"/>
    <property type="match status" value="1"/>
</dbReference>
<dbReference type="InterPro" id="IPR003594">
    <property type="entry name" value="HATPase_dom"/>
</dbReference>
<dbReference type="InterPro" id="IPR005467">
    <property type="entry name" value="His_kinase_dom"/>
</dbReference>
<protein>
    <recommendedName>
        <fullName evidence="2">histidine kinase</fullName>
        <ecNumber evidence="2">2.7.13.3</ecNumber>
    </recommendedName>
</protein>
<evidence type="ECO:0000256" key="3">
    <source>
        <dbReference type="ARBA" id="ARBA00022553"/>
    </source>
</evidence>
<dbReference type="Gene3D" id="1.10.287.560">
    <property type="entry name" value="Histidine kinase CheA-like, homodimeric domain"/>
    <property type="match status" value="1"/>
</dbReference>
<evidence type="ECO:0000256" key="2">
    <source>
        <dbReference type="ARBA" id="ARBA00012438"/>
    </source>
</evidence>
<dbReference type="InterPro" id="IPR036097">
    <property type="entry name" value="HisK_dim/P_sf"/>
</dbReference>
<dbReference type="Pfam" id="PF00072">
    <property type="entry name" value="Response_reg"/>
    <property type="match status" value="1"/>
</dbReference>
<dbReference type="Proteomes" id="UP001157914">
    <property type="component" value="Unassembled WGS sequence"/>
</dbReference>
<comment type="caution">
    <text evidence="14">The sequence shown here is derived from an EMBL/GenBank/DDBJ whole genome shotgun (WGS) entry which is preliminary data.</text>
</comment>
<dbReference type="InterPro" id="IPR004358">
    <property type="entry name" value="Sig_transdc_His_kin-like_C"/>
</dbReference>
<dbReference type="Pfam" id="PF02895">
    <property type="entry name" value="H-kinase_dim"/>
    <property type="match status" value="1"/>
</dbReference>
<evidence type="ECO:0000256" key="6">
    <source>
        <dbReference type="ARBA" id="ARBA00023012"/>
    </source>
</evidence>
<proteinExistence type="predicted"/>
<keyword evidence="6" id="KW-0902">Two-component regulatory system</keyword>
<dbReference type="RefSeq" id="WP_155191962.1">
    <property type="nucleotide sequence ID" value="NZ_BAAAEA010000001.1"/>
</dbReference>
<feature type="domain" description="Histidine kinase" evidence="10">
    <location>
        <begin position="240"/>
        <end position="490"/>
    </location>
</feature>
<dbReference type="Gene3D" id="1.20.120.160">
    <property type="entry name" value="HPT domain"/>
    <property type="match status" value="1"/>
</dbReference>
<dbReference type="SUPFAM" id="SSF55874">
    <property type="entry name" value="ATPase domain of HSP90 chaperone/DNA topoisomerase II/histidine kinase"/>
    <property type="match status" value="1"/>
</dbReference>
<dbReference type="EMBL" id="FXTT01000001">
    <property type="protein sequence ID" value="SMP10858.1"/>
    <property type="molecule type" value="Genomic_DNA"/>
</dbReference>
<dbReference type="SUPFAM" id="SSF50341">
    <property type="entry name" value="CheW-like"/>
    <property type="match status" value="2"/>
</dbReference>
<name>A0ABY1NJP4_9HYPH</name>
<dbReference type="SUPFAM" id="SSF52172">
    <property type="entry name" value="CheY-like"/>
    <property type="match status" value="1"/>
</dbReference>
<evidence type="ECO:0000259" key="11">
    <source>
        <dbReference type="PROSITE" id="PS50110"/>
    </source>
</evidence>
<evidence type="ECO:0000256" key="4">
    <source>
        <dbReference type="ARBA" id="ARBA00022679"/>
    </source>
</evidence>
<keyword evidence="3 8" id="KW-0597">Phosphoprotein</keyword>
<dbReference type="InterPro" id="IPR002545">
    <property type="entry name" value="CheW-lke_dom"/>
</dbReference>
<evidence type="ECO:0000256" key="5">
    <source>
        <dbReference type="ARBA" id="ARBA00022777"/>
    </source>
</evidence>
<dbReference type="InterPro" id="IPR036641">
    <property type="entry name" value="HPT_dom_sf"/>
</dbReference>
<dbReference type="SMART" id="SM00448">
    <property type="entry name" value="REC"/>
    <property type="match status" value="1"/>
</dbReference>
<dbReference type="SMART" id="SM00387">
    <property type="entry name" value="HATPase_c"/>
    <property type="match status" value="1"/>
</dbReference>
<dbReference type="InterPro" id="IPR001789">
    <property type="entry name" value="Sig_transdc_resp-reg_receiver"/>
</dbReference>
<dbReference type="EC" id="2.7.13.3" evidence="2"/>
<feature type="region of interest" description="Disordered" evidence="9">
    <location>
        <begin position="125"/>
        <end position="173"/>
    </location>
</feature>
<dbReference type="Pfam" id="PF01627">
    <property type="entry name" value="Hpt"/>
    <property type="match status" value="1"/>
</dbReference>
<keyword evidence="4" id="KW-0808">Transferase</keyword>
<dbReference type="SUPFAM" id="SSF47384">
    <property type="entry name" value="Homodimeric domain of signal transducing histidine kinase"/>
    <property type="match status" value="1"/>
</dbReference>
<dbReference type="PROSITE" id="PS50109">
    <property type="entry name" value="HIS_KIN"/>
    <property type="match status" value="1"/>
</dbReference>
<sequence length="929" mass="101205">MDDLLREFITETNESLDVVDVELVKFEQEPNNATILDNIFRLVHTIKGTCGFLGLPRLEGIAHAAETLMGKFRDGAPVTQDAVSLILTSIDQIKDILGELEAAGGEEPQGDDSELIGQLEDMSAQADAAMAGGGAAAEPEAETAAEPAADDAGSDDAPDQTLERPLRPGEVSLDELERAFRETEIEVEVAEPEPDVEDEIDEPVAAAVAEPAPAAQPQAKAPAKKTEAEAGEKKASGGGVSNQSIRVAVDTLEHLMTMVSELVLTRNQLLEIVRRHEDSEFKVPLQRLSNVTAELQEGVMATRMQPIGNAWQKLPRIVRDLSQELEKPIDLEMIGADTELDRQVLEMIKDPLTHMVRNSADHGLERPEERRAAGKQEKGTITLAAYHEGGHIIIEVRDDGKGIDVDKVKEKILERGLATEAELEKMTDVQVQKFIFHAGFSTAAKVTSVSGRGVGMDVVRNNIEIIGGTVDLRSVPGKGSSFIIKIPLTLAIVSTLIVEAAGDRFAIPQLSVVELVRVQTNSEHRIERIKDTPVLRLRNKLLPLVHLSQLLGIYEGENADEAIDADNGFIVVMQVGSQTFGVVVDGVFHTEEIVVKPMSTMLRNLDMFSGNTILGDGSVIMIIDPNGIAGAMASHASSAVAEHQEEEQEDLQRKAISGHNAISLLLFRAGAPEPKAVPLSLVTRLEEFEVSKIERSNGRDLVQYRGALMPLVYLNDGESHKSEGTQPMLVFSDSGRSMGLVVDEIVDIVEDRMNIEVGSERPGILGSAIVKERATEIIDLGYYLPQAFEDWFMRKEMDIEALTKKVLFVDDSAFFRNMLTPVLKAAGYDVTTCVGPGQAFELLENGNKFHAIVSDIEMPEINGFEFCESLRRDPRFRNIPILALSSMVTPASIERGRQAGFDDYVAKFDRPGLIAALKDVFSGEMGAAA</sequence>
<accession>A0ABY1NJP4</accession>
<evidence type="ECO:0000313" key="15">
    <source>
        <dbReference type="Proteomes" id="UP001157914"/>
    </source>
</evidence>
<evidence type="ECO:0000259" key="12">
    <source>
        <dbReference type="PROSITE" id="PS50851"/>
    </source>
</evidence>
<dbReference type="SMART" id="SM01231">
    <property type="entry name" value="H-kinase_dim"/>
    <property type="match status" value="1"/>
</dbReference>
<dbReference type="PRINTS" id="PR00344">
    <property type="entry name" value="BCTRLSENSOR"/>
</dbReference>
<organism evidence="14 15">
    <name type="scientific">Roseibium denhamense</name>
    <dbReference type="NCBI Taxonomy" id="76305"/>
    <lineage>
        <taxon>Bacteria</taxon>
        <taxon>Pseudomonadati</taxon>
        <taxon>Pseudomonadota</taxon>
        <taxon>Alphaproteobacteria</taxon>
        <taxon>Hyphomicrobiales</taxon>
        <taxon>Stappiaceae</taxon>
        <taxon>Roseibium</taxon>
    </lineage>
</organism>
<feature type="compositionally biased region" description="Low complexity" evidence="9">
    <location>
        <begin position="125"/>
        <end position="138"/>
    </location>
</feature>
<feature type="compositionally biased region" description="Basic and acidic residues" evidence="9">
    <location>
        <begin position="224"/>
        <end position="235"/>
    </location>
</feature>
<dbReference type="InterPro" id="IPR037006">
    <property type="entry name" value="CheA-like_homodim_sf"/>
</dbReference>
<dbReference type="InterPro" id="IPR004105">
    <property type="entry name" value="CheA-like_dim"/>
</dbReference>
<dbReference type="CDD" id="cd00088">
    <property type="entry name" value="HPT"/>
    <property type="match status" value="1"/>
</dbReference>
<dbReference type="GO" id="GO:0016301">
    <property type="term" value="F:kinase activity"/>
    <property type="evidence" value="ECO:0007669"/>
    <property type="project" value="UniProtKB-KW"/>
</dbReference>
<feature type="domain" description="CheW-like" evidence="12">
    <location>
        <begin position="661"/>
        <end position="789"/>
    </location>
</feature>
<feature type="compositionally biased region" description="Acidic residues" evidence="9">
    <location>
        <begin position="139"/>
        <end position="158"/>
    </location>
</feature>
<dbReference type="SUPFAM" id="SSF47226">
    <property type="entry name" value="Histidine-containing phosphotransfer domain, HPT domain"/>
    <property type="match status" value="1"/>
</dbReference>
<dbReference type="CDD" id="cd00731">
    <property type="entry name" value="CheA_reg"/>
    <property type="match status" value="1"/>
</dbReference>
<feature type="domain" description="HPt" evidence="13">
    <location>
        <begin position="1"/>
        <end position="100"/>
    </location>
</feature>
<dbReference type="Gene3D" id="2.30.30.40">
    <property type="entry name" value="SH3 Domains"/>
    <property type="match status" value="1"/>
</dbReference>
<dbReference type="InterPro" id="IPR011006">
    <property type="entry name" value="CheY-like_superfamily"/>
</dbReference>
<dbReference type="CDD" id="cd16916">
    <property type="entry name" value="HATPase_CheA-like"/>
    <property type="match status" value="1"/>
</dbReference>
<evidence type="ECO:0000256" key="9">
    <source>
        <dbReference type="SAM" id="MobiDB-lite"/>
    </source>
</evidence>
<dbReference type="InterPro" id="IPR008207">
    <property type="entry name" value="Sig_transdc_His_kin_Hpt_dom"/>
</dbReference>
<dbReference type="InterPro" id="IPR051315">
    <property type="entry name" value="Bact_Chemotaxis_CheA"/>
</dbReference>
<feature type="modified residue" description="4-aspartylphosphate" evidence="8">
    <location>
        <position position="855"/>
    </location>
</feature>
<evidence type="ECO:0000259" key="13">
    <source>
        <dbReference type="PROSITE" id="PS50894"/>
    </source>
</evidence>
<dbReference type="PANTHER" id="PTHR43395:SF1">
    <property type="entry name" value="CHEMOTAXIS PROTEIN CHEA"/>
    <property type="match status" value="1"/>
</dbReference>
<dbReference type="PANTHER" id="PTHR43395">
    <property type="entry name" value="SENSOR HISTIDINE KINASE CHEA"/>
    <property type="match status" value="1"/>
</dbReference>
<evidence type="ECO:0000256" key="7">
    <source>
        <dbReference type="PROSITE-ProRule" id="PRU00110"/>
    </source>
</evidence>
<dbReference type="PROSITE" id="PS50110">
    <property type="entry name" value="RESPONSE_REGULATORY"/>
    <property type="match status" value="1"/>
</dbReference>
<dbReference type="Gene3D" id="3.40.50.2300">
    <property type="match status" value="1"/>
</dbReference>
<dbReference type="Pfam" id="PF01584">
    <property type="entry name" value="CheW"/>
    <property type="match status" value="2"/>
</dbReference>
<evidence type="ECO:0000313" key="14">
    <source>
        <dbReference type="EMBL" id="SMP10858.1"/>
    </source>
</evidence>
<feature type="region of interest" description="Disordered" evidence="9">
    <location>
        <begin position="210"/>
        <end position="240"/>
    </location>
</feature>
<evidence type="ECO:0000256" key="8">
    <source>
        <dbReference type="PROSITE-ProRule" id="PRU00169"/>
    </source>
</evidence>
<dbReference type="InterPro" id="IPR036061">
    <property type="entry name" value="CheW-like_dom_sf"/>
</dbReference>
<evidence type="ECO:0000259" key="10">
    <source>
        <dbReference type="PROSITE" id="PS50109"/>
    </source>
</evidence>
<dbReference type="PROSITE" id="PS50894">
    <property type="entry name" value="HPT"/>
    <property type="match status" value="1"/>
</dbReference>
<dbReference type="PROSITE" id="PS50851">
    <property type="entry name" value="CHEW"/>
    <property type="match status" value="2"/>
</dbReference>
<feature type="compositionally biased region" description="Low complexity" evidence="9">
    <location>
        <begin position="210"/>
        <end position="221"/>
    </location>
</feature>
<dbReference type="Gene3D" id="3.30.565.10">
    <property type="entry name" value="Histidine kinase-like ATPase, C-terminal domain"/>
    <property type="match status" value="1"/>
</dbReference>
<feature type="domain" description="CheW-like" evidence="12">
    <location>
        <begin position="492"/>
        <end position="634"/>
    </location>
</feature>
<feature type="domain" description="Response regulatory" evidence="11">
    <location>
        <begin position="805"/>
        <end position="922"/>
    </location>
</feature>
<dbReference type="Pfam" id="PF02518">
    <property type="entry name" value="HATPase_c"/>
    <property type="match status" value="1"/>
</dbReference>
<feature type="modified residue" description="Phosphohistidine" evidence="7">
    <location>
        <position position="44"/>
    </location>
</feature>
<comment type="catalytic activity">
    <reaction evidence="1">
        <text>ATP + protein L-histidine = ADP + protein N-phospho-L-histidine.</text>
        <dbReference type="EC" id="2.7.13.3"/>
    </reaction>
</comment>
<keyword evidence="5 14" id="KW-0418">Kinase</keyword>
<keyword evidence="15" id="KW-1185">Reference proteome</keyword>
<dbReference type="InterPro" id="IPR036890">
    <property type="entry name" value="HATPase_C_sf"/>
</dbReference>
<reference evidence="14 15" key="1">
    <citation type="submission" date="2017-05" db="EMBL/GenBank/DDBJ databases">
        <authorList>
            <person name="Varghese N."/>
            <person name="Submissions S."/>
        </authorList>
    </citation>
    <scope>NUCLEOTIDE SEQUENCE [LARGE SCALE GENOMIC DNA]</scope>
    <source>
        <strain evidence="14 15">DSM 15949</strain>
    </source>
</reference>
<gene>
    <name evidence="14" type="ORF">SAMN06265374_1271</name>
</gene>
<dbReference type="SMART" id="SM00260">
    <property type="entry name" value="CheW"/>
    <property type="match status" value="1"/>
</dbReference>